<feature type="compositionally biased region" description="Polar residues" evidence="1">
    <location>
        <begin position="145"/>
        <end position="165"/>
    </location>
</feature>
<dbReference type="OrthoDB" id="7207091at2"/>
<dbReference type="AlphaFoldDB" id="A0A1G4TAP7"/>
<feature type="region of interest" description="Disordered" evidence="1">
    <location>
        <begin position="63"/>
        <end position="173"/>
    </location>
</feature>
<dbReference type="Gene3D" id="3.30.1150.10">
    <property type="match status" value="1"/>
</dbReference>
<dbReference type="PRINTS" id="PR01217">
    <property type="entry name" value="PRICHEXTENSN"/>
</dbReference>
<sequence>MKKFGPSFIVSLLLHVGLILLAFISLKLTPPPLKVASVPVTIISDMPSRQMAEAPVDELAVKTPEPIPQPEPVPPQPTPAPPQPVPEPIKPAAKPTPAPPKPAPVPPDKNGLKKPDPTPAKKPTTAKPAPKAKPQDDLLSRLAATPSQAPTRRAPSASTQKTTGASAFGSGPADAGLKTEMNALTQRLNKLWLINCDVPGSQDVKPEIRFTISPSGRVTDGPTWLNKRSDPVWQAGANLALAAVNKGQPLAYTDLPEGLYNRPLRITFDASKACQGR</sequence>
<keyword evidence="3" id="KW-1185">Reference proteome</keyword>
<dbReference type="STRING" id="260084.SAMN02927928_3376"/>
<protein>
    <recommendedName>
        <fullName evidence="4">Cell division and transport-associated protein TolA</fullName>
    </recommendedName>
</protein>
<evidence type="ECO:0008006" key="4">
    <source>
        <dbReference type="Google" id="ProtNLM"/>
    </source>
</evidence>
<gene>
    <name evidence="2" type="ORF">SAMN02927928_3376</name>
</gene>
<dbReference type="Proteomes" id="UP000199150">
    <property type="component" value="Unassembled WGS sequence"/>
</dbReference>
<evidence type="ECO:0000256" key="1">
    <source>
        <dbReference type="SAM" id="MobiDB-lite"/>
    </source>
</evidence>
<accession>A0A1G4TAP7</accession>
<organism evidence="2 3">
    <name type="scientific">Asticcacaulis taihuensis</name>
    <dbReference type="NCBI Taxonomy" id="260084"/>
    <lineage>
        <taxon>Bacteria</taxon>
        <taxon>Pseudomonadati</taxon>
        <taxon>Pseudomonadota</taxon>
        <taxon>Alphaproteobacteria</taxon>
        <taxon>Caulobacterales</taxon>
        <taxon>Caulobacteraceae</taxon>
        <taxon>Asticcacaulis</taxon>
    </lineage>
</organism>
<evidence type="ECO:0000313" key="2">
    <source>
        <dbReference type="EMBL" id="SCW78368.1"/>
    </source>
</evidence>
<name>A0A1G4TAP7_9CAUL</name>
<dbReference type="RefSeq" id="WP_090650256.1">
    <property type="nucleotide sequence ID" value="NZ_CBCRYE010000007.1"/>
</dbReference>
<evidence type="ECO:0000313" key="3">
    <source>
        <dbReference type="Proteomes" id="UP000199150"/>
    </source>
</evidence>
<feature type="compositionally biased region" description="Pro residues" evidence="1">
    <location>
        <begin position="65"/>
        <end position="107"/>
    </location>
</feature>
<dbReference type="EMBL" id="FMTS01000007">
    <property type="protein sequence ID" value="SCW78368.1"/>
    <property type="molecule type" value="Genomic_DNA"/>
</dbReference>
<reference evidence="3" key="1">
    <citation type="submission" date="2016-10" db="EMBL/GenBank/DDBJ databases">
        <authorList>
            <person name="Varghese N."/>
            <person name="Submissions S."/>
        </authorList>
    </citation>
    <scope>NUCLEOTIDE SEQUENCE [LARGE SCALE GENOMIC DNA]</scope>
    <source>
        <strain evidence="3">CGMCC 1.3431</strain>
    </source>
</reference>
<proteinExistence type="predicted"/>